<dbReference type="Gene3D" id="3.50.50.60">
    <property type="entry name" value="FAD/NAD(P)-binding domain"/>
    <property type="match status" value="1"/>
</dbReference>
<evidence type="ECO:0000313" key="3">
    <source>
        <dbReference type="EMBL" id="MFC3714497.1"/>
    </source>
</evidence>
<dbReference type="EMBL" id="JBHRXV010000018">
    <property type="protein sequence ID" value="MFC3714497.1"/>
    <property type="molecule type" value="Genomic_DNA"/>
</dbReference>
<reference evidence="4" key="1">
    <citation type="journal article" date="2019" name="Int. J. Syst. Evol. Microbiol.">
        <title>The Global Catalogue of Microorganisms (GCM) 10K type strain sequencing project: providing services to taxonomists for standard genome sequencing and annotation.</title>
        <authorList>
            <consortium name="The Broad Institute Genomics Platform"/>
            <consortium name="The Broad Institute Genome Sequencing Center for Infectious Disease"/>
            <person name="Wu L."/>
            <person name="Ma J."/>
        </authorList>
    </citation>
    <scope>NUCLEOTIDE SEQUENCE [LARGE SCALE GENOMIC DNA]</scope>
    <source>
        <strain evidence="4">KCTC 42644</strain>
    </source>
</reference>
<protein>
    <submittedName>
        <fullName evidence="3">NAD(P)/FAD-dependent oxidoreductase</fullName>
        <ecNumber evidence="3">1.-.-.-</ecNumber>
    </submittedName>
</protein>
<dbReference type="PANTHER" id="PTHR42685">
    <property type="entry name" value="GERANYLGERANYL DIPHOSPHATE REDUCTASE"/>
    <property type="match status" value="1"/>
</dbReference>
<dbReference type="EC" id="1.-.-.-" evidence="3"/>
<dbReference type="InterPro" id="IPR050407">
    <property type="entry name" value="Geranylgeranyl_reductase"/>
</dbReference>
<keyword evidence="1 3" id="KW-0560">Oxidoreductase</keyword>
<proteinExistence type="predicted"/>
<dbReference type="InterPro" id="IPR006076">
    <property type="entry name" value="FAD-dep_OxRdtase"/>
</dbReference>
<dbReference type="PRINTS" id="PR00368">
    <property type="entry name" value="FADPNR"/>
</dbReference>
<name>A0ABV7XGR9_9SPHN</name>
<organism evidence="3 4">
    <name type="scientific">Sphingoaurantiacus capsulatus</name>
    <dbReference type="NCBI Taxonomy" id="1771310"/>
    <lineage>
        <taxon>Bacteria</taxon>
        <taxon>Pseudomonadati</taxon>
        <taxon>Pseudomonadota</taxon>
        <taxon>Alphaproteobacteria</taxon>
        <taxon>Sphingomonadales</taxon>
        <taxon>Sphingosinicellaceae</taxon>
        <taxon>Sphingoaurantiacus</taxon>
    </lineage>
</organism>
<dbReference type="RefSeq" id="WP_380864180.1">
    <property type="nucleotide sequence ID" value="NZ_JBHRXV010000018.1"/>
</dbReference>
<gene>
    <name evidence="3" type="ORF">ACFOMD_18160</name>
</gene>
<accession>A0ABV7XGR9</accession>
<dbReference type="GO" id="GO:0016491">
    <property type="term" value="F:oxidoreductase activity"/>
    <property type="evidence" value="ECO:0007669"/>
    <property type="project" value="UniProtKB-KW"/>
</dbReference>
<dbReference type="Proteomes" id="UP001595615">
    <property type="component" value="Unassembled WGS sequence"/>
</dbReference>
<keyword evidence="4" id="KW-1185">Reference proteome</keyword>
<dbReference type="PANTHER" id="PTHR42685:SF22">
    <property type="entry name" value="CONDITIONED MEDIUM FACTOR RECEPTOR 1"/>
    <property type="match status" value="1"/>
</dbReference>
<comment type="caution">
    <text evidence="3">The sequence shown here is derived from an EMBL/GenBank/DDBJ whole genome shotgun (WGS) entry which is preliminary data.</text>
</comment>
<feature type="domain" description="FAD dependent oxidoreductase" evidence="2">
    <location>
        <begin position="3"/>
        <end position="35"/>
    </location>
</feature>
<evidence type="ECO:0000313" key="4">
    <source>
        <dbReference type="Proteomes" id="UP001595615"/>
    </source>
</evidence>
<dbReference type="InterPro" id="IPR036188">
    <property type="entry name" value="FAD/NAD-bd_sf"/>
</dbReference>
<sequence>MSVVVVGGGPAGATAAWHLARAGREVRVLERETEPRDRICGEFLSVEAQAHLAEIGLDPASFGAPAIERLRLVHDAQVAEAPLPFRAYGLTRRAMDEALLVRVAAAGATVERGVMVREIGGRQLATDAGEVAAETLVLASGKHDVRGAKRVSRGTVTDLIGFKSYFRLAEDQRAALAGHIEVMLFDGGYAGLQLVDGGKANLCLLVEQRRFARVGSWPPLLAMLTDGCRHLAERLAGATELLERPLTISGIPYGYRYRPHRNDDDRFYRVGDQCAVIPSFAGDGMAMAMHGGRAAAQAILRGEGARAYHAARHAEFARQVTLAQALYRLGRPGLLQPALVAAVARWPGLATRLASWTRVPG</sequence>
<evidence type="ECO:0000259" key="2">
    <source>
        <dbReference type="Pfam" id="PF01266"/>
    </source>
</evidence>
<evidence type="ECO:0000256" key="1">
    <source>
        <dbReference type="ARBA" id="ARBA00023002"/>
    </source>
</evidence>
<dbReference type="SUPFAM" id="SSF51905">
    <property type="entry name" value="FAD/NAD(P)-binding domain"/>
    <property type="match status" value="1"/>
</dbReference>
<dbReference type="Pfam" id="PF01266">
    <property type="entry name" value="DAO"/>
    <property type="match status" value="1"/>
</dbReference>